<dbReference type="AlphaFoldDB" id="A0A9Q0S930"/>
<dbReference type="Proteomes" id="UP001151699">
    <property type="component" value="Chromosome A"/>
</dbReference>
<dbReference type="PANTHER" id="PTHR12243:SF67">
    <property type="entry name" value="COREPRESSOR OF PANGOLIN, ISOFORM A-RELATED"/>
    <property type="match status" value="1"/>
</dbReference>
<keyword evidence="4" id="KW-1185">Reference proteome</keyword>
<dbReference type="PANTHER" id="PTHR12243">
    <property type="entry name" value="MADF DOMAIN TRANSCRIPTION FACTOR"/>
    <property type="match status" value="1"/>
</dbReference>
<protein>
    <submittedName>
        <fullName evidence="3">Transcription factor Adf-1</fullName>
    </submittedName>
</protein>
<dbReference type="EMBL" id="WJQU01000001">
    <property type="protein sequence ID" value="KAJ6648578.1"/>
    <property type="molecule type" value="Genomic_DNA"/>
</dbReference>
<dbReference type="InterPro" id="IPR039353">
    <property type="entry name" value="TF_Adf1"/>
</dbReference>
<feature type="compositionally biased region" description="Basic and acidic residues" evidence="1">
    <location>
        <begin position="166"/>
        <end position="176"/>
    </location>
</feature>
<dbReference type="PROSITE" id="PS51029">
    <property type="entry name" value="MADF"/>
    <property type="match status" value="1"/>
</dbReference>
<feature type="region of interest" description="Disordered" evidence="1">
    <location>
        <begin position="162"/>
        <end position="181"/>
    </location>
</feature>
<gene>
    <name evidence="3" type="primary">Adf1_1</name>
    <name evidence="3" type="ORF">Bhyg_03808</name>
</gene>
<sequence length="228" mass="27086">MNYNDVKLIDLVKHCPTVYDSKIAEFKIPHRKEEAWELISKEMEITVLECRNRWRTLRERYARELRRHDINSSWPYFQMMEFLTPFIKPREIRIKLSNSTVKTEIDEKSRYDESLLSEAAANSKSLSDDCAASTNNFVEIEEVYYDDSNYADRNEDCPRMKLKRKSSVEDSQHEDTSNMTYQTSQSMEDKLFCSSVACTLNKLSRVHNIKAKCEIYKVLEKYIELEER</sequence>
<evidence type="ECO:0000313" key="3">
    <source>
        <dbReference type="EMBL" id="KAJ6648578.1"/>
    </source>
</evidence>
<accession>A0A9Q0S930</accession>
<dbReference type="Pfam" id="PF10545">
    <property type="entry name" value="MADF_DNA_bdg"/>
    <property type="match status" value="1"/>
</dbReference>
<proteinExistence type="predicted"/>
<dbReference type="InterPro" id="IPR006578">
    <property type="entry name" value="MADF-dom"/>
</dbReference>
<evidence type="ECO:0000259" key="2">
    <source>
        <dbReference type="PROSITE" id="PS51029"/>
    </source>
</evidence>
<dbReference type="SMART" id="SM00595">
    <property type="entry name" value="MADF"/>
    <property type="match status" value="1"/>
</dbReference>
<dbReference type="OrthoDB" id="6081971at2759"/>
<evidence type="ECO:0000313" key="4">
    <source>
        <dbReference type="Proteomes" id="UP001151699"/>
    </source>
</evidence>
<evidence type="ECO:0000256" key="1">
    <source>
        <dbReference type="SAM" id="MobiDB-lite"/>
    </source>
</evidence>
<name>A0A9Q0S930_9DIPT</name>
<reference evidence="3" key="1">
    <citation type="submission" date="2022-07" db="EMBL/GenBank/DDBJ databases">
        <authorList>
            <person name="Trinca V."/>
            <person name="Uliana J.V.C."/>
            <person name="Torres T.T."/>
            <person name="Ward R.J."/>
            <person name="Monesi N."/>
        </authorList>
    </citation>
    <scope>NUCLEOTIDE SEQUENCE</scope>
    <source>
        <strain evidence="3">HSMRA1968</strain>
        <tissue evidence="3">Whole embryos</tissue>
    </source>
</reference>
<organism evidence="3 4">
    <name type="scientific">Pseudolycoriella hygida</name>
    <dbReference type="NCBI Taxonomy" id="35572"/>
    <lineage>
        <taxon>Eukaryota</taxon>
        <taxon>Metazoa</taxon>
        <taxon>Ecdysozoa</taxon>
        <taxon>Arthropoda</taxon>
        <taxon>Hexapoda</taxon>
        <taxon>Insecta</taxon>
        <taxon>Pterygota</taxon>
        <taxon>Neoptera</taxon>
        <taxon>Endopterygota</taxon>
        <taxon>Diptera</taxon>
        <taxon>Nematocera</taxon>
        <taxon>Sciaroidea</taxon>
        <taxon>Sciaridae</taxon>
        <taxon>Pseudolycoriella</taxon>
    </lineage>
</organism>
<comment type="caution">
    <text evidence="3">The sequence shown here is derived from an EMBL/GenBank/DDBJ whole genome shotgun (WGS) entry which is preliminary data.</text>
</comment>
<feature type="domain" description="MADF" evidence="2">
    <location>
        <begin position="7"/>
        <end position="88"/>
    </location>
</feature>